<dbReference type="InterPro" id="IPR003646">
    <property type="entry name" value="SH3-like_bac-type"/>
</dbReference>
<feature type="domain" description="SH3b" evidence="2">
    <location>
        <begin position="13"/>
        <end position="67"/>
    </location>
</feature>
<evidence type="ECO:0000259" key="1">
    <source>
        <dbReference type="Pfam" id="PF02557"/>
    </source>
</evidence>
<dbReference type="EMBL" id="JAEUXJ010000017">
    <property type="protein sequence ID" value="MBL6458636.1"/>
    <property type="molecule type" value="Genomic_DNA"/>
</dbReference>
<evidence type="ECO:0000313" key="3">
    <source>
        <dbReference type="EMBL" id="MBL6458636.1"/>
    </source>
</evidence>
<accession>A0ABS1VAC6</accession>
<dbReference type="Pfam" id="PF08239">
    <property type="entry name" value="SH3_3"/>
    <property type="match status" value="1"/>
</dbReference>
<dbReference type="CDD" id="cd14845">
    <property type="entry name" value="L-Ala-D-Glu_peptidase_like"/>
    <property type="match status" value="1"/>
</dbReference>
<dbReference type="Proteomes" id="UP000606490">
    <property type="component" value="Unassembled WGS sequence"/>
</dbReference>
<sequence length="260" mass="28466">MTVGTLLAVTASSGLHLRAEPEKAAKSLRVLPTGARVVEAEQQRGTPAEWVRVLADGAQGFVAATFVAPVATVLAAPSRSMSQPIAPDRRSSDPLLLHPTFRAKALAVVDALNAEGIPFRLFEAYRAPSRQAYLYAQGRTRPGDIVTKAVPWASYHQYGLAGDFVLFEDSRWSWDAAGHRRAWWDRLWVIGEENGLEALKRFERPHLQLARLEVGDLQAGRFPSGGDSSWLDNLVWQIEAWAGPERAPPSPGERPALSDA</sequence>
<keyword evidence="4" id="KW-1185">Reference proteome</keyword>
<name>A0ABS1VAC6_9PROT</name>
<dbReference type="Pfam" id="PF02557">
    <property type="entry name" value="VanY"/>
    <property type="match status" value="1"/>
</dbReference>
<feature type="domain" description="D-alanyl-D-alanine carboxypeptidase-like core" evidence="1">
    <location>
        <begin position="97"/>
        <end position="167"/>
    </location>
</feature>
<dbReference type="InterPro" id="IPR009045">
    <property type="entry name" value="Zn_M74/Hedgehog-like"/>
</dbReference>
<dbReference type="RefSeq" id="WP_202828379.1">
    <property type="nucleotide sequence ID" value="NZ_JAEUXJ010000017.1"/>
</dbReference>
<organism evidence="3 4">
    <name type="scientific">Belnapia mucosa</name>
    <dbReference type="NCBI Taxonomy" id="2804532"/>
    <lineage>
        <taxon>Bacteria</taxon>
        <taxon>Pseudomonadati</taxon>
        <taxon>Pseudomonadota</taxon>
        <taxon>Alphaproteobacteria</taxon>
        <taxon>Acetobacterales</taxon>
        <taxon>Roseomonadaceae</taxon>
        <taxon>Belnapia</taxon>
    </lineage>
</organism>
<comment type="caution">
    <text evidence="3">The sequence shown here is derived from an EMBL/GenBank/DDBJ whole genome shotgun (WGS) entry which is preliminary data.</text>
</comment>
<dbReference type="InterPro" id="IPR003709">
    <property type="entry name" value="VanY-like_core_dom"/>
</dbReference>
<evidence type="ECO:0000259" key="2">
    <source>
        <dbReference type="Pfam" id="PF08239"/>
    </source>
</evidence>
<dbReference type="Gene3D" id="2.30.30.40">
    <property type="entry name" value="SH3 Domains"/>
    <property type="match status" value="1"/>
</dbReference>
<protein>
    <submittedName>
        <fullName evidence="3">SH3 domain-containing protein</fullName>
    </submittedName>
</protein>
<gene>
    <name evidence="3" type="ORF">JMJ55_25175</name>
</gene>
<evidence type="ECO:0000313" key="4">
    <source>
        <dbReference type="Proteomes" id="UP000606490"/>
    </source>
</evidence>
<dbReference type="SUPFAM" id="SSF55166">
    <property type="entry name" value="Hedgehog/DD-peptidase"/>
    <property type="match status" value="1"/>
</dbReference>
<reference evidence="3 4" key="1">
    <citation type="submission" date="2021-01" db="EMBL/GenBank/DDBJ databases">
        <title>Belnapia mucosa sp. nov. and Belnapia arida sp. nov., isolated from the Tabernas Desert (Almeria, Spain).</title>
        <authorList>
            <person name="Molina-Menor E."/>
            <person name="Vidal-Verdu A."/>
            <person name="Calonge A."/>
            <person name="Satari L."/>
            <person name="Pereto Magraner J."/>
            <person name="Porcar Miralles M."/>
        </authorList>
    </citation>
    <scope>NUCLEOTIDE SEQUENCE [LARGE SCALE GENOMIC DNA]</scope>
    <source>
        <strain evidence="3 4">T6</strain>
    </source>
</reference>
<dbReference type="Gene3D" id="3.30.1380.10">
    <property type="match status" value="1"/>
</dbReference>
<proteinExistence type="predicted"/>